<evidence type="ECO:0000313" key="6">
    <source>
        <dbReference type="Proteomes" id="UP000750334"/>
    </source>
</evidence>
<dbReference type="GO" id="GO:0046872">
    <property type="term" value="F:metal ion binding"/>
    <property type="evidence" value="ECO:0007669"/>
    <property type="project" value="UniProtKB-KW"/>
</dbReference>
<sequence>MGLLKTTSHSDRQFEKLRKTGFHFNYKQIIKKTVVQPKKFSGYFDFECPDEIEVESVDDSNDNDIFQLPEQTKLRPNMSSIIVLDNNNIENNQISMHENNIFFNVDDTTSQYQNINETDPDDSLMEYVTADDHTPVATKGTLVDLSKCILREGSPLNRKQKVVVDGIVPLLVEAQDVEANSTIANNPLTEILDIRNPQADTTLHVQLQDIHGKYLDSTESFTDLSQSTILKEGVYSDISSQDCSSSSPCENDSSNDFVWPMGEGPCRHCQGTVYNYDRNGEKVAKALRAIFAEELHGQWHRSCFQCKDCCVTLDQSNECYVYEDEPYCRFHYHVHNNSLCHICTKIIEGECLQNHKEERFHIDCMKCYVCNQTIQTDYTLINDTVTICKEHNLETLAQQGLIEM</sequence>
<dbReference type="GO" id="GO:0030695">
    <property type="term" value="F:GTPase regulator activity"/>
    <property type="evidence" value="ECO:0007669"/>
    <property type="project" value="UniProtKB-ARBA"/>
</dbReference>
<gene>
    <name evidence="5" type="ORF">C6P45_004767</name>
</gene>
<dbReference type="Proteomes" id="UP000750334">
    <property type="component" value="Unassembled WGS sequence"/>
</dbReference>
<evidence type="ECO:0000313" key="5">
    <source>
        <dbReference type="EMBL" id="KAG0671892.1"/>
    </source>
</evidence>
<protein>
    <recommendedName>
        <fullName evidence="4">LIM zinc-binding domain-containing protein</fullName>
    </recommendedName>
</protein>
<proteinExistence type="predicted"/>
<dbReference type="OrthoDB" id="4066462at2759"/>
<dbReference type="Gene3D" id="2.10.110.10">
    <property type="entry name" value="Cysteine Rich Protein"/>
    <property type="match status" value="2"/>
</dbReference>
<keyword evidence="2 3" id="KW-0862">Zinc</keyword>
<evidence type="ECO:0000256" key="3">
    <source>
        <dbReference type="PROSITE-ProRule" id="PRU00125"/>
    </source>
</evidence>
<comment type="caution">
    <text evidence="5">The sequence shown here is derived from an EMBL/GenBank/DDBJ whole genome shotgun (WGS) entry which is preliminary data.</text>
</comment>
<evidence type="ECO:0000256" key="1">
    <source>
        <dbReference type="ARBA" id="ARBA00022723"/>
    </source>
</evidence>
<dbReference type="PROSITE" id="PS50023">
    <property type="entry name" value="LIM_DOMAIN_2"/>
    <property type="match status" value="1"/>
</dbReference>
<evidence type="ECO:0000256" key="2">
    <source>
        <dbReference type="ARBA" id="ARBA00022833"/>
    </source>
</evidence>
<organism evidence="5 6">
    <name type="scientific">Maudiozyma exigua</name>
    <name type="common">Yeast</name>
    <name type="synonym">Kazachstania exigua</name>
    <dbReference type="NCBI Taxonomy" id="34358"/>
    <lineage>
        <taxon>Eukaryota</taxon>
        <taxon>Fungi</taxon>
        <taxon>Dikarya</taxon>
        <taxon>Ascomycota</taxon>
        <taxon>Saccharomycotina</taxon>
        <taxon>Saccharomycetes</taxon>
        <taxon>Saccharomycetales</taxon>
        <taxon>Saccharomycetaceae</taxon>
        <taxon>Maudiozyma</taxon>
    </lineage>
</organism>
<dbReference type="SMART" id="SM00132">
    <property type="entry name" value="LIM"/>
    <property type="match status" value="2"/>
</dbReference>
<dbReference type="InterPro" id="IPR001781">
    <property type="entry name" value="Znf_LIM"/>
</dbReference>
<feature type="domain" description="LIM zinc-binding" evidence="4">
    <location>
        <begin position="264"/>
        <end position="338"/>
    </location>
</feature>
<dbReference type="AlphaFoldDB" id="A0A9P6WF90"/>
<dbReference type="PROSITE" id="PS00478">
    <property type="entry name" value="LIM_DOMAIN_1"/>
    <property type="match status" value="1"/>
</dbReference>
<name>A0A9P6WF90_MAUEX</name>
<dbReference type="EMBL" id="PUHR01000007">
    <property type="protein sequence ID" value="KAG0671892.1"/>
    <property type="molecule type" value="Genomic_DNA"/>
</dbReference>
<dbReference type="CDD" id="cd08368">
    <property type="entry name" value="LIM"/>
    <property type="match status" value="1"/>
</dbReference>
<keyword evidence="3" id="KW-0440">LIM domain</keyword>
<dbReference type="SUPFAM" id="SSF57716">
    <property type="entry name" value="Glucocorticoid receptor-like (DNA-binding domain)"/>
    <property type="match status" value="1"/>
</dbReference>
<keyword evidence="6" id="KW-1185">Reference proteome</keyword>
<dbReference type="Pfam" id="PF00412">
    <property type="entry name" value="LIM"/>
    <property type="match status" value="2"/>
</dbReference>
<reference evidence="5 6" key="1">
    <citation type="submission" date="2020-11" db="EMBL/GenBank/DDBJ databases">
        <title>Kefir isolates.</title>
        <authorList>
            <person name="Marcisauskas S."/>
            <person name="Kim Y."/>
            <person name="Blasche S."/>
        </authorList>
    </citation>
    <scope>NUCLEOTIDE SEQUENCE [LARGE SCALE GENOMIC DNA]</scope>
    <source>
        <strain evidence="5 6">OG2</strain>
    </source>
</reference>
<accession>A0A9P6WF90</accession>
<keyword evidence="1 3" id="KW-0479">Metal-binding</keyword>
<evidence type="ECO:0000259" key="4">
    <source>
        <dbReference type="PROSITE" id="PS50023"/>
    </source>
</evidence>